<sequence>METHSFLPQAHLRQRRPLKSSPTQEWLEEQQPQAREEFYQEGLKRGAQIEIDFDSSPHCVGKVILEATPKILQQETLHSIYRIGGAKAVAKVLRTDLEEGIHGNEDDTNRRKMVFGSNVYKNLPTRSFFFFTLKAFKDSKILFLLVYYGVFSLAFGFNNHGLKEGLYDGGSIFFAISLIVTVNAASNFCSYRELLMLSDMSSNININVEVVRGGMHQRISIFNVVVGDVSCMTEEYRNVDINIPFLSSGVKVVGGFAYMLVTSVGTNTSRGKMMSSSCGDFDEKTPLQARLVKLTSWLRWIVLTIALLILLVMLVRYWMQSQEIDGNKKEKKEVIKSAVRIFTAAITIPVMVIPEGWAIIIPLTCAYLRRTVMGDCALFRNLSALETMGTVTTICTEKTGMLTSREMMVTKFCIGEEVLTGDISIIHSKVLSLLHQAVGLNSTCSIYNLSSTSPPQFFGSPTERAILHWATSELGMDMENLKQMYTIPNIKFFNANRKRSGVLLREKNHNFSYDHVHWKGAAEIILSMCSHYYTTNGSSYPIHQQTRRRFEETIQGMAAHPLRCIAFAHSTVNINIQKERANIEESGLTLLALVGLKESCRPGVRMAVEAFRFAGVDVNMITGDDAFTAKAIATECGILRTDQDLLGAIVLGEDFSKYSPELRMEMVDRIRVMARSSPSEKSLMGTVVVKENSDIVIMDDNFTSFETILQCGRCIYNNAHNFLQFQLTVMVVTLVVNCITAISTYKIPISEVQVLWESLIVDTLGAVALASERPTQELMVKGPVSLEEPLVTKIMWRNLVSQALFQIMLLLRLQFKGQFIFHLDGDVNDTLIFNTSVLCQVFNLFNSRNLEKKNVFEGIQDCRLFLWMVGMIVSLQVLMVELLNRFVGTERLDWGLWAASVGMASTSWLIALVVKWIPMPHVTVNSFVTKTQRRREWTHMV</sequence>
<organism evidence="1 2">
    <name type="scientific">Persea americana</name>
    <name type="common">Avocado</name>
    <dbReference type="NCBI Taxonomy" id="3435"/>
    <lineage>
        <taxon>Eukaryota</taxon>
        <taxon>Viridiplantae</taxon>
        <taxon>Streptophyta</taxon>
        <taxon>Embryophyta</taxon>
        <taxon>Tracheophyta</taxon>
        <taxon>Spermatophyta</taxon>
        <taxon>Magnoliopsida</taxon>
        <taxon>Magnoliidae</taxon>
        <taxon>Laurales</taxon>
        <taxon>Lauraceae</taxon>
        <taxon>Persea</taxon>
    </lineage>
</organism>
<proteinExistence type="predicted"/>
<evidence type="ECO:0000313" key="1">
    <source>
        <dbReference type="EMBL" id="KAJ8637186.1"/>
    </source>
</evidence>
<reference evidence="1 2" key="1">
    <citation type="journal article" date="2022" name="Hortic Res">
        <title>A haplotype resolved chromosomal level avocado genome allows analysis of novel avocado genes.</title>
        <authorList>
            <person name="Nath O."/>
            <person name="Fletcher S.J."/>
            <person name="Hayward A."/>
            <person name="Shaw L.M."/>
            <person name="Masouleh A.K."/>
            <person name="Furtado A."/>
            <person name="Henry R.J."/>
            <person name="Mitter N."/>
        </authorList>
    </citation>
    <scope>NUCLEOTIDE SEQUENCE [LARGE SCALE GENOMIC DNA]</scope>
    <source>
        <strain evidence="2">cv. Hass</strain>
    </source>
</reference>
<comment type="caution">
    <text evidence="1">The sequence shown here is derived from an EMBL/GenBank/DDBJ whole genome shotgun (WGS) entry which is preliminary data.</text>
</comment>
<protein>
    <submittedName>
        <fullName evidence="1">Uncharacterized protein</fullName>
    </submittedName>
</protein>
<accession>A0ACC2LV11</accession>
<keyword evidence="2" id="KW-1185">Reference proteome</keyword>
<dbReference type="EMBL" id="CM056811">
    <property type="protein sequence ID" value="KAJ8637186.1"/>
    <property type="molecule type" value="Genomic_DNA"/>
</dbReference>
<evidence type="ECO:0000313" key="2">
    <source>
        <dbReference type="Proteomes" id="UP001234297"/>
    </source>
</evidence>
<gene>
    <name evidence="1" type="ORF">MRB53_011453</name>
</gene>
<dbReference type="Proteomes" id="UP001234297">
    <property type="component" value="Chromosome 3"/>
</dbReference>
<name>A0ACC2LV11_PERAE</name>